<keyword evidence="4" id="KW-1185">Reference proteome</keyword>
<reference evidence="4" key="1">
    <citation type="journal article" date="2019" name="Int. J. Syst. Evol. Microbiol.">
        <title>The Global Catalogue of Microorganisms (GCM) 10K type strain sequencing project: providing services to taxonomists for standard genome sequencing and annotation.</title>
        <authorList>
            <consortium name="The Broad Institute Genomics Platform"/>
            <consortium name="The Broad Institute Genome Sequencing Center for Infectious Disease"/>
            <person name="Wu L."/>
            <person name="Ma J."/>
        </authorList>
    </citation>
    <scope>NUCLEOTIDE SEQUENCE [LARGE SCALE GENOMIC DNA]</scope>
    <source>
        <strain evidence="4">JCM 4733</strain>
    </source>
</reference>
<dbReference type="EMBL" id="BMVN01000114">
    <property type="protein sequence ID" value="GHA76604.1"/>
    <property type="molecule type" value="Genomic_DNA"/>
</dbReference>
<dbReference type="PANTHER" id="PTHR43625">
    <property type="entry name" value="AFLATOXIN B1 ALDEHYDE REDUCTASE"/>
    <property type="match status" value="1"/>
</dbReference>
<accession>A0ABQ3DC24</accession>
<proteinExistence type="predicted"/>
<keyword evidence="1" id="KW-0560">Oxidoreductase</keyword>
<dbReference type="InterPro" id="IPR020471">
    <property type="entry name" value="AKR"/>
</dbReference>
<gene>
    <name evidence="3" type="ORF">GCM10010345_93200</name>
</gene>
<dbReference type="InterPro" id="IPR050791">
    <property type="entry name" value="Aldo-Keto_reductase"/>
</dbReference>
<evidence type="ECO:0000259" key="2">
    <source>
        <dbReference type="Pfam" id="PF00248"/>
    </source>
</evidence>
<evidence type="ECO:0000313" key="4">
    <source>
        <dbReference type="Proteomes" id="UP000653644"/>
    </source>
</evidence>
<organism evidence="3 4">
    <name type="scientific">Streptomyces canarius</name>
    <dbReference type="NCBI Taxonomy" id="285453"/>
    <lineage>
        <taxon>Bacteria</taxon>
        <taxon>Bacillati</taxon>
        <taxon>Actinomycetota</taxon>
        <taxon>Actinomycetes</taxon>
        <taxon>Kitasatosporales</taxon>
        <taxon>Streptomycetaceae</taxon>
        <taxon>Streptomyces</taxon>
    </lineage>
</organism>
<name>A0ABQ3DC24_9ACTN</name>
<dbReference type="Pfam" id="PF00248">
    <property type="entry name" value="Aldo_ket_red"/>
    <property type="match status" value="1"/>
</dbReference>
<comment type="caution">
    <text evidence="3">The sequence shown here is derived from an EMBL/GenBank/DDBJ whole genome shotgun (WGS) entry which is preliminary data.</text>
</comment>
<feature type="domain" description="NADP-dependent oxidoreductase" evidence="2">
    <location>
        <begin position="17"/>
        <end position="293"/>
    </location>
</feature>
<dbReference type="InterPro" id="IPR023210">
    <property type="entry name" value="NADP_OxRdtase_dom"/>
</dbReference>
<dbReference type="PANTHER" id="PTHR43625:SF40">
    <property type="entry name" value="ALDO-KETO REDUCTASE YAKC [NADP(+)]"/>
    <property type="match status" value="1"/>
</dbReference>
<dbReference type="PRINTS" id="PR00069">
    <property type="entry name" value="ALDKETRDTASE"/>
</dbReference>
<evidence type="ECO:0000313" key="3">
    <source>
        <dbReference type="EMBL" id="GHA76604.1"/>
    </source>
</evidence>
<evidence type="ECO:0000256" key="1">
    <source>
        <dbReference type="ARBA" id="ARBA00023002"/>
    </source>
</evidence>
<dbReference type="SUPFAM" id="SSF51430">
    <property type="entry name" value="NAD(P)-linked oxidoreductase"/>
    <property type="match status" value="1"/>
</dbReference>
<dbReference type="CDD" id="cd19088">
    <property type="entry name" value="AKR_AKR13B1"/>
    <property type="match status" value="1"/>
</dbReference>
<protein>
    <submittedName>
        <fullName evidence="3">Oxidoreductase</fullName>
    </submittedName>
</protein>
<dbReference type="RefSeq" id="WP_189895207.1">
    <property type="nucleotide sequence ID" value="NZ_BMVN01000114.1"/>
</dbReference>
<dbReference type="InterPro" id="IPR036812">
    <property type="entry name" value="NAD(P)_OxRdtase_dom_sf"/>
</dbReference>
<dbReference type="Proteomes" id="UP000653644">
    <property type="component" value="Unassembled WGS sequence"/>
</dbReference>
<sequence length="294" mass="31310">MTERTKITVGASLKVGRIGYGSMRLTGPGLFGDYPDREAGRKFLREAVEAGVDLIDTADVYGPHTAETLIREALHPYPEHLVIATKGGLVRSGPELSTIGYIGNPQYLRQSAVLSARRLGVEQIDLYYLHTGRATDASFADQVGTLAELRKKGLIKNIGLSNVTVEQLREAREITDIAAVTAHYNVAARHEQPLLDAAVGGGAVFVPWQPVSLTAPGDSTDTSGPEAIAAVLSPIAEAHGATIPQVTLAWLLTRSPSVLPVPATTTIGHLRENLDAQDLVLTPEEISTIDALAQ</sequence>
<dbReference type="Gene3D" id="3.20.20.100">
    <property type="entry name" value="NADP-dependent oxidoreductase domain"/>
    <property type="match status" value="1"/>
</dbReference>